<dbReference type="EMBL" id="CP130319">
    <property type="protein sequence ID" value="WNR43537.1"/>
    <property type="molecule type" value="Genomic_DNA"/>
</dbReference>
<protein>
    <submittedName>
        <fullName evidence="2">Polymer-forming cytoskeletal protein</fullName>
    </submittedName>
</protein>
<dbReference type="KEGG" id="proo:MJB10_20880"/>
<sequence length="225" mass="24240">MNTDIKRTLMISGMGSTHGGNFHAVKLEGLGRIESDITCTYFIVNGRAEVNGNVTAASADIKGTATIQGQMKARRAQIHGRVKIEGSYSGEQLEINGAITITGACEVEKLNANGRLHIGTLNADAVIITLHGHCEIGEIGGERIQIRRQPGLNLSRWLKILPVAIGNYLNAHTIEGDHIYLEYTTADIVRGADVTIGPGCEIGLIEYTGKLQQDKGSKIKHSEKL</sequence>
<dbReference type="Proteomes" id="UP001304650">
    <property type="component" value="Chromosome"/>
</dbReference>
<comment type="similarity">
    <text evidence="1">Belongs to the bactofilin family.</text>
</comment>
<reference evidence="2" key="1">
    <citation type="submission" date="2022-02" db="EMBL/GenBank/DDBJ databases">
        <title>Paenibacillus sp. MBLB1832 Whole Genome Shotgun Sequencing.</title>
        <authorList>
            <person name="Hwang C.Y."/>
            <person name="Cho E.-S."/>
            <person name="Seo M.-J."/>
        </authorList>
    </citation>
    <scope>NUCLEOTIDE SEQUENCE</scope>
    <source>
        <strain evidence="2">MBLB1832</strain>
    </source>
</reference>
<accession>A0AA96RLU1</accession>
<proteinExistence type="inferred from homology"/>
<dbReference type="InterPro" id="IPR007607">
    <property type="entry name" value="BacA/B"/>
</dbReference>
<dbReference type="RefSeq" id="WP_314797937.1">
    <property type="nucleotide sequence ID" value="NZ_CP130319.1"/>
</dbReference>
<dbReference type="PANTHER" id="PTHR35024">
    <property type="entry name" value="HYPOTHETICAL CYTOSOLIC PROTEIN"/>
    <property type="match status" value="1"/>
</dbReference>
<organism evidence="2 3">
    <name type="scientific">Paenibacillus roseopurpureus</name>
    <dbReference type="NCBI Taxonomy" id="2918901"/>
    <lineage>
        <taxon>Bacteria</taxon>
        <taxon>Bacillati</taxon>
        <taxon>Bacillota</taxon>
        <taxon>Bacilli</taxon>
        <taxon>Bacillales</taxon>
        <taxon>Paenibacillaceae</taxon>
        <taxon>Paenibacillus</taxon>
    </lineage>
</organism>
<evidence type="ECO:0000256" key="1">
    <source>
        <dbReference type="ARBA" id="ARBA00044755"/>
    </source>
</evidence>
<keyword evidence="3" id="KW-1185">Reference proteome</keyword>
<evidence type="ECO:0000313" key="3">
    <source>
        <dbReference type="Proteomes" id="UP001304650"/>
    </source>
</evidence>
<dbReference type="AlphaFoldDB" id="A0AA96RLU1"/>
<name>A0AA96RLU1_9BACL</name>
<dbReference type="Pfam" id="PF04519">
    <property type="entry name" value="Bactofilin"/>
    <property type="match status" value="1"/>
</dbReference>
<dbReference type="PANTHER" id="PTHR35024:SF4">
    <property type="entry name" value="POLYMER-FORMING CYTOSKELETAL PROTEIN"/>
    <property type="match status" value="1"/>
</dbReference>
<gene>
    <name evidence="2" type="ORF">MJB10_20880</name>
</gene>
<evidence type="ECO:0000313" key="2">
    <source>
        <dbReference type="EMBL" id="WNR43537.1"/>
    </source>
</evidence>